<sequence>MAAIFVIARVRHNSISSKSKELVARSFRHNNFIVGYDAKVAMPISDRAGNAVLVDAIMC</sequence>
<keyword evidence="2" id="KW-1185">Reference proteome</keyword>
<reference evidence="1 2" key="2">
    <citation type="journal article" date="2012" name="PLoS Pathog.">
        <title>Diverse lifestyles and strategies of plant pathogenesis encoded in the genomes of eighteen Dothideomycetes fungi.</title>
        <authorList>
            <person name="Ohm R.A."/>
            <person name="Feau N."/>
            <person name="Henrissat B."/>
            <person name="Schoch C.L."/>
            <person name="Horwitz B.A."/>
            <person name="Barry K.W."/>
            <person name="Condon B.J."/>
            <person name="Copeland A.C."/>
            <person name="Dhillon B."/>
            <person name="Glaser F."/>
            <person name="Hesse C.N."/>
            <person name="Kosti I."/>
            <person name="LaButti K."/>
            <person name="Lindquist E.A."/>
            <person name="Lucas S."/>
            <person name="Salamov A.A."/>
            <person name="Bradshaw R.E."/>
            <person name="Ciuffetti L."/>
            <person name="Hamelin R.C."/>
            <person name="Kema G.H.J."/>
            <person name="Lawrence C."/>
            <person name="Scott J.A."/>
            <person name="Spatafora J.W."/>
            <person name="Turgeon B.G."/>
            <person name="de Wit P.J.G.M."/>
            <person name="Zhong S."/>
            <person name="Goodwin S.B."/>
            <person name="Grigoriev I.V."/>
        </authorList>
    </citation>
    <scope>NUCLEOTIDE SEQUENCE [LARGE SCALE GENOMIC DNA]</scope>
    <source>
        <strain evidence="2">NZE10 / CBS 128990</strain>
    </source>
</reference>
<protein>
    <submittedName>
        <fullName evidence="1">Uncharacterized protein</fullName>
    </submittedName>
</protein>
<proteinExistence type="predicted"/>
<dbReference type="AlphaFoldDB" id="N1PME8"/>
<gene>
    <name evidence="1" type="ORF">DOTSEDRAFT_72153</name>
</gene>
<dbReference type="EMBL" id="KB446539">
    <property type="protein sequence ID" value="EME44601.1"/>
    <property type="molecule type" value="Genomic_DNA"/>
</dbReference>
<evidence type="ECO:0000313" key="2">
    <source>
        <dbReference type="Proteomes" id="UP000016933"/>
    </source>
</evidence>
<dbReference type="HOGENOM" id="CLU_2960717_0_0_1"/>
<dbReference type="Proteomes" id="UP000016933">
    <property type="component" value="Unassembled WGS sequence"/>
</dbReference>
<name>N1PME8_DOTSN</name>
<evidence type="ECO:0000313" key="1">
    <source>
        <dbReference type="EMBL" id="EME44601.1"/>
    </source>
</evidence>
<organism evidence="1 2">
    <name type="scientific">Dothistroma septosporum (strain NZE10 / CBS 128990)</name>
    <name type="common">Red band needle blight fungus</name>
    <name type="synonym">Mycosphaerella pini</name>
    <dbReference type="NCBI Taxonomy" id="675120"/>
    <lineage>
        <taxon>Eukaryota</taxon>
        <taxon>Fungi</taxon>
        <taxon>Dikarya</taxon>
        <taxon>Ascomycota</taxon>
        <taxon>Pezizomycotina</taxon>
        <taxon>Dothideomycetes</taxon>
        <taxon>Dothideomycetidae</taxon>
        <taxon>Mycosphaerellales</taxon>
        <taxon>Mycosphaerellaceae</taxon>
        <taxon>Dothistroma</taxon>
    </lineage>
</organism>
<reference evidence="2" key="1">
    <citation type="journal article" date="2012" name="PLoS Genet.">
        <title>The genomes of the fungal plant pathogens Cladosporium fulvum and Dothistroma septosporum reveal adaptation to different hosts and lifestyles but also signatures of common ancestry.</title>
        <authorList>
            <person name="de Wit P.J.G.M."/>
            <person name="van der Burgt A."/>
            <person name="Oekmen B."/>
            <person name="Stergiopoulos I."/>
            <person name="Abd-Elsalam K.A."/>
            <person name="Aerts A.L."/>
            <person name="Bahkali A.H."/>
            <person name="Beenen H.G."/>
            <person name="Chettri P."/>
            <person name="Cox M.P."/>
            <person name="Datema E."/>
            <person name="de Vries R.P."/>
            <person name="Dhillon B."/>
            <person name="Ganley A.R."/>
            <person name="Griffiths S.A."/>
            <person name="Guo Y."/>
            <person name="Hamelin R.C."/>
            <person name="Henrissat B."/>
            <person name="Kabir M.S."/>
            <person name="Jashni M.K."/>
            <person name="Kema G."/>
            <person name="Klaubauf S."/>
            <person name="Lapidus A."/>
            <person name="Levasseur A."/>
            <person name="Lindquist E."/>
            <person name="Mehrabi R."/>
            <person name="Ohm R.A."/>
            <person name="Owen T.J."/>
            <person name="Salamov A."/>
            <person name="Schwelm A."/>
            <person name="Schijlen E."/>
            <person name="Sun H."/>
            <person name="van den Burg H.A."/>
            <person name="van Ham R.C.H.J."/>
            <person name="Zhang S."/>
            <person name="Goodwin S.B."/>
            <person name="Grigoriev I.V."/>
            <person name="Collemare J."/>
            <person name="Bradshaw R.E."/>
        </authorList>
    </citation>
    <scope>NUCLEOTIDE SEQUENCE [LARGE SCALE GENOMIC DNA]</scope>
    <source>
        <strain evidence="2">NZE10 / CBS 128990</strain>
    </source>
</reference>
<accession>N1PME8</accession>